<dbReference type="InterPro" id="IPR016163">
    <property type="entry name" value="Ald_DH_C"/>
</dbReference>
<dbReference type="Pfam" id="PF02190">
    <property type="entry name" value="LON_substr_bdg"/>
    <property type="match status" value="1"/>
</dbReference>
<dbReference type="AlphaFoldDB" id="A0A812IPA0"/>
<dbReference type="EMBL" id="CAJNIZ010000001">
    <property type="protein sequence ID" value="CAE7149700.1"/>
    <property type="molecule type" value="Genomic_DNA"/>
</dbReference>
<accession>A0A812IPA0</accession>
<proteinExistence type="inferred from homology"/>
<keyword evidence="6" id="KW-0808">Transferase</keyword>
<keyword evidence="20" id="KW-1185">Reference proteome</keyword>
<dbReference type="Proteomes" id="UP000649617">
    <property type="component" value="Unassembled WGS sequence"/>
</dbReference>
<dbReference type="Gene3D" id="3.30.460.10">
    <property type="entry name" value="Beta Polymerase, domain 2"/>
    <property type="match status" value="1"/>
</dbReference>
<dbReference type="FunFam" id="3.40.309.10:FF:000006">
    <property type="entry name" value="Gamma-glutamyl phosphate reductase"/>
    <property type="match status" value="1"/>
</dbReference>
<evidence type="ECO:0000256" key="9">
    <source>
        <dbReference type="ARBA" id="ARBA00022840"/>
    </source>
</evidence>
<evidence type="ECO:0000256" key="7">
    <source>
        <dbReference type="ARBA" id="ARBA00022695"/>
    </source>
</evidence>
<dbReference type="InterPro" id="IPR015947">
    <property type="entry name" value="PUA-like_sf"/>
</dbReference>
<dbReference type="PROSITE" id="PS01223">
    <property type="entry name" value="PROA"/>
    <property type="match status" value="1"/>
</dbReference>
<dbReference type="InterPro" id="IPR043519">
    <property type="entry name" value="NT_sf"/>
</dbReference>
<keyword evidence="7" id="KW-0548">Nucleotidyltransferase</keyword>
<evidence type="ECO:0000256" key="14">
    <source>
        <dbReference type="ARBA" id="ARBA00060997"/>
    </source>
</evidence>
<sequence length="783" mass="86114">MVSRCMREGIGFGVVLIREGAEARLENDAQQPDVFHIGTEAEIVDFNQADNGLLGIVTRGRRKFMVLESYETADHLLIGRVDFLAEEAPGELLPEHDALVSVLKELTQHPLVQKLNIEVDFAEARSVSLRLAELLPIEPEIKQALLQLRWPRAIATATDKARAEIKQANALDMAAAQQNGIDQPLIDRLLLDDTGIDRMIEGILQVDALADPVGEVSDLRYQPSGIQVGKMRVPLGVIAMIYESRPNVTVDAASLSIKSGNACILRGGSEAFASNQAIGKCVSQGLAQAGLPVTAVQLLNTTDRDAVGELLTLDEYVDVIVPRGGKGLIERIMRNSSIPIIKHLDGVCHVYIDAEANIDMAADIAFNSKVEKFAVCNALETLLVHEQAAPLVLPELCQRFQVAGVEVRGCERTLEVVGHVKPAVEADWYEEYLGPVLAVRVVDGLDQAIAHINQYGSQHTDAIVTTDYARARRFVTEVDSASVMVNTSTQFADGFEYGLGAEVGISTDKIHARGPVGLEGLTSQKYVVYGNGEIRKRCHLHAAQAAREELNLSSVHLILSARPGLVADDSELRRSGLSYTIDTLVAWTHAHPGVLPCWIMGQDAFATLPIWHRWLELMQWCNIIVLRRPGDERVEPAEVAQLCRRHEVDVMDDQKIGQIYRVHRPMLEVSATDVRDRLKKGLPAKDLLADPALDVSNLTPITDFMVLVTGTSNRHVKSLVDQVIEAAKGFGGRVRGVEGRESNEWVLVDLGDVIVHAMQKEAREFYDLERLWAEMPADSETRV</sequence>
<dbReference type="GO" id="GO:0009435">
    <property type="term" value="P:NAD+ biosynthetic process"/>
    <property type="evidence" value="ECO:0007669"/>
    <property type="project" value="UniProtKB-UniPathway"/>
</dbReference>
<keyword evidence="10" id="KW-0521">NADP</keyword>
<dbReference type="SUPFAM" id="SSF52374">
    <property type="entry name" value="Nucleotidylyl transferase"/>
    <property type="match status" value="1"/>
</dbReference>
<keyword evidence="4" id="KW-0028">Amino-acid biosynthesis</keyword>
<dbReference type="HAMAP" id="MF_00412">
    <property type="entry name" value="ProA"/>
    <property type="match status" value="1"/>
</dbReference>
<comment type="caution">
    <text evidence="19">The sequence shown here is derived from an EMBL/GenBank/DDBJ whole genome shotgun (WGS) entry which is preliminary data.</text>
</comment>
<dbReference type="UniPathway" id="UPA00098">
    <property type="reaction ID" value="UER00360"/>
</dbReference>
<dbReference type="InterPro" id="IPR015590">
    <property type="entry name" value="Aldehyde_DH_dom"/>
</dbReference>
<dbReference type="InterPro" id="IPR005248">
    <property type="entry name" value="NadD/NMNAT"/>
</dbReference>
<dbReference type="PANTHER" id="PTHR11063:SF8">
    <property type="entry name" value="DELTA-1-PYRROLINE-5-CARBOXYLATE SYNTHASE"/>
    <property type="match status" value="1"/>
</dbReference>
<dbReference type="HAMAP" id="MF_01477">
    <property type="entry name" value="Iojap_RsfS"/>
    <property type="match status" value="1"/>
</dbReference>
<dbReference type="Gene3D" id="3.40.309.10">
    <property type="entry name" value="Aldehyde Dehydrogenase, Chain A, domain 2"/>
    <property type="match status" value="1"/>
</dbReference>
<evidence type="ECO:0000256" key="16">
    <source>
        <dbReference type="ARBA" id="ARBA00077451"/>
    </source>
</evidence>
<reference evidence="19" key="1">
    <citation type="submission" date="2021-02" db="EMBL/GenBank/DDBJ databases">
        <authorList>
            <person name="Dougan E. K."/>
            <person name="Rhodes N."/>
            <person name="Thang M."/>
            <person name="Chan C."/>
        </authorList>
    </citation>
    <scope>NUCLEOTIDE SEQUENCE</scope>
</reference>
<evidence type="ECO:0000256" key="4">
    <source>
        <dbReference type="ARBA" id="ARBA00022605"/>
    </source>
</evidence>
<dbReference type="InterPro" id="IPR000965">
    <property type="entry name" value="GPR_dom"/>
</dbReference>
<dbReference type="InterPro" id="IPR003111">
    <property type="entry name" value="Lon_prtase_N"/>
</dbReference>
<evidence type="ECO:0000256" key="12">
    <source>
        <dbReference type="ARBA" id="ARBA00049024"/>
    </source>
</evidence>
<gene>
    <name evidence="19" type="primary">proA</name>
    <name evidence="19" type="ORF">SPIL2461_LOCUS164</name>
</gene>
<comment type="similarity">
    <text evidence="2">Belongs to the Iojap/RsfS family.</text>
</comment>
<keyword evidence="5" id="KW-0641">Proline biosynthesis</keyword>
<name>A0A812IPA0_SYMPI</name>
<dbReference type="Gene3D" id="2.30.130.40">
    <property type="entry name" value="LON domain-like"/>
    <property type="match status" value="1"/>
</dbReference>
<evidence type="ECO:0000313" key="19">
    <source>
        <dbReference type="EMBL" id="CAE7149700.1"/>
    </source>
</evidence>
<evidence type="ECO:0000256" key="5">
    <source>
        <dbReference type="ARBA" id="ARBA00022650"/>
    </source>
</evidence>
<dbReference type="CDD" id="cd07079">
    <property type="entry name" value="ALDH_F18-19_ProA-GPR"/>
    <property type="match status" value="1"/>
</dbReference>
<dbReference type="InterPro" id="IPR020593">
    <property type="entry name" value="G-glutamylP_reductase_CS"/>
</dbReference>
<evidence type="ECO:0000259" key="18">
    <source>
        <dbReference type="Pfam" id="PF02190"/>
    </source>
</evidence>
<dbReference type="SUPFAM" id="SSF81301">
    <property type="entry name" value="Nucleotidyltransferase"/>
    <property type="match status" value="1"/>
</dbReference>
<feature type="domain" description="Aldehyde dehydrogenase" evidence="17">
    <location>
        <begin position="230"/>
        <end position="401"/>
    </location>
</feature>
<dbReference type="InterPro" id="IPR016162">
    <property type="entry name" value="Ald_DH_N"/>
</dbReference>
<dbReference type="InterPro" id="IPR016161">
    <property type="entry name" value="Ald_DH/histidinol_DH"/>
</dbReference>
<dbReference type="InterPro" id="IPR004394">
    <property type="entry name" value="Iojap/RsfS/C7orf30"/>
</dbReference>
<comment type="pathway">
    <text evidence="1">Amino-acid biosynthesis; L-proline biosynthesis; L-glutamate 5-semialdehyde from L-glutamate: step 2/2.</text>
</comment>
<organism evidence="19 20">
    <name type="scientific">Symbiodinium pilosum</name>
    <name type="common">Dinoflagellate</name>
    <dbReference type="NCBI Taxonomy" id="2952"/>
    <lineage>
        <taxon>Eukaryota</taxon>
        <taxon>Sar</taxon>
        <taxon>Alveolata</taxon>
        <taxon>Dinophyceae</taxon>
        <taxon>Suessiales</taxon>
        <taxon>Symbiodiniaceae</taxon>
        <taxon>Symbiodinium</taxon>
    </lineage>
</organism>
<dbReference type="Pfam" id="PF00171">
    <property type="entry name" value="Aldedh"/>
    <property type="match status" value="2"/>
</dbReference>
<dbReference type="OrthoDB" id="1934954at2759"/>
<comment type="catalytic activity">
    <reaction evidence="12">
        <text>L-glutamate 5-semialdehyde + phosphate + NADP(+) = L-glutamyl 5-phosphate + NADPH + H(+)</text>
        <dbReference type="Rhea" id="RHEA:19541"/>
        <dbReference type="ChEBI" id="CHEBI:15378"/>
        <dbReference type="ChEBI" id="CHEBI:43474"/>
        <dbReference type="ChEBI" id="CHEBI:57783"/>
        <dbReference type="ChEBI" id="CHEBI:58066"/>
        <dbReference type="ChEBI" id="CHEBI:58274"/>
        <dbReference type="ChEBI" id="CHEBI:58349"/>
        <dbReference type="EC" id="1.2.1.41"/>
    </reaction>
</comment>
<evidence type="ECO:0000313" key="20">
    <source>
        <dbReference type="Proteomes" id="UP000649617"/>
    </source>
</evidence>
<dbReference type="PANTHER" id="PTHR11063">
    <property type="entry name" value="GLUTAMATE SEMIALDEHYDE DEHYDROGENASE"/>
    <property type="match status" value="1"/>
</dbReference>
<dbReference type="GO" id="GO:0055129">
    <property type="term" value="P:L-proline biosynthetic process"/>
    <property type="evidence" value="ECO:0007669"/>
    <property type="project" value="UniProtKB-UniPathway"/>
</dbReference>
<dbReference type="SUPFAM" id="SSF53720">
    <property type="entry name" value="ALDH-like"/>
    <property type="match status" value="1"/>
</dbReference>
<protein>
    <recommendedName>
        <fullName evidence="3">glutamate-5-semialdehyde dehydrogenase</fullName>
        <ecNumber evidence="3">1.2.1.41</ecNumber>
    </recommendedName>
    <alternativeName>
        <fullName evidence="16">Glutamate-5-semialdehyde dehydrogenase</fullName>
    </alternativeName>
    <alternativeName>
        <fullName evidence="15">Glutamyl-gamma-semialdehyde dehydrogenase</fullName>
    </alternativeName>
</protein>
<dbReference type="GO" id="GO:0016779">
    <property type="term" value="F:nucleotidyltransferase activity"/>
    <property type="evidence" value="ECO:0007669"/>
    <property type="project" value="UniProtKB-KW"/>
</dbReference>
<evidence type="ECO:0000256" key="15">
    <source>
        <dbReference type="ARBA" id="ARBA00075718"/>
    </source>
</evidence>
<dbReference type="EC" id="1.2.1.41" evidence="3"/>
<feature type="domain" description="Lon N-terminal" evidence="18">
    <location>
        <begin position="1"/>
        <end position="147"/>
    </location>
</feature>
<evidence type="ECO:0000256" key="11">
    <source>
        <dbReference type="ARBA" id="ARBA00023002"/>
    </source>
</evidence>
<dbReference type="CDD" id="cd02165">
    <property type="entry name" value="NMNAT"/>
    <property type="match status" value="1"/>
</dbReference>
<evidence type="ECO:0000256" key="10">
    <source>
        <dbReference type="ARBA" id="ARBA00022857"/>
    </source>
</evidence>
<dbReference type="Pfam" id="PF02410">
    <property type="entry name" value="RsfS"/>
    <property type="match status" value="1"/>
</dbReference>
<dbReference type="InterPro" id="IPR046336">
    <property type="entry name" value="Lon_prtase_N_sf"/>
</dbReference>
<evidence type="ECO:0000259" key="17">
    <source>
        <dbReference type="Pfam" id="PF00171"/>
    </source>
</evidence>
<keyword evidence="9" id="KW-0067">ATP-binding</keyword>
<evidence type="ECO:0000256" key="1">
    <source>
        <dbReference type="ARBA" id="ARBA00004985"/>
    </source>
</evidence>
<dbReference type="Gene3D" id="3.40.605.10">
    <property type="entry name" value="Aldehyde Dehydrogenase, Chain A, domain 1"/>
    <property type="match status" value="1"/>
</dbReference>
<keyword evidence="11" id="KW-0560">Oxidoreductase</keyword>
<comment type="similarity">
    <text evidence="14">Belongs to the gamma-glutamyl phosphate reductase family.</text>
</comment>
<dbReference type="NCBIfam" id="TIGR00090">
    <property type="entry name" value="rsfS_iojap_ybeB"/>
    <property type="match status" value="1"/>
</dbReference>
<dbReference type="NCBIfam" id="NF001221">
    <property type="entry name" value="PRK00197.1"/>
    <property type="match status" value="1"/>
</dbReference>
<dbReference type="SUPFAM" id="SSF88697">
    <property type="entry name" value="PUA domain-like"/>
    <property type="match status" value="1"/>
</dbReference>
<evidence type="ECO:0000256" key="3">
    <source>
        <dbReference type="ARBA" id="ARBA00013002"/>
    </source>
</evidence>
<keyword evidence="8" id="KW-0547">Nucleotide-binding</keyword>
<dbReference type="GO" id="GO:0004350">
    <property type="term" value="F:glutamate-5-semialdehyde dehydrogenase activity"/>
    <property type="evidence" value="ECO:0007669"/>
    <property type="project" value="UniProtKB-EC"/>
</dbReference>
<dbReference type="GO" id="GO:0005524">
    <property type="term" value="F:ATP binding"/>
    <property type="evidence" value="ECO:0007669"/>
    <property type="project" value="UniProtKB-KW"/>
</dbReference>
<dbReference type="UniPathway" id="UPA00253">
    <property type="reaction ID" value="UER00600"/>
</dbReference>
<evidence type="ECO:0000256" key="6">
    <source>
        <dbReference type="ARBA" id="ARBA00022679"/>
    </source>
</evidence>
<evidence type="ECO:0000256" key="2">
    <source>
        <dbReference type="ARBA" id="ARBA00010574"/>
    </source>
</evidence>
<dbReference type="NCBIfam" id="TIGR00407">
    <property type="entry name" value="proA"/>
    <property type="match status" value="1"/>
</dbReference>
<comment type="function">
    <text evidence="13">Catalyzes the NADPH dependent reduction of L-gamma-glutamyl 5-phosphate into L-glutamate 5-semialdehyde and phosphate. The product spontaneously undergoes cyclization to form 1-pyrroline-5-carboxylate.</text>
</comment>
<evidence type="ECO:0000256" key="13">
    <source>
        <dbReference type="ARBA" id="ARBA00059423"/>
    </source>
</evidence>
<feature type="domain" description="Aldehyde dehydrogenase" evidence="17">
    <location>
        <begin position="428"/>
        <end position="492"/>
    </location>
</feature>
<evidence type="ECO:0000256" key="8">
    <source>
        <dbReference type="ARBA" id="ARBA00022741"/>
    </source>
</evidence>